<dbReference type="InterPro" id="IPR012338">
    <property type="entry name" value="Beta-lactam/transpept-like"/>
</dbReference>
<proteinExistence type="predicted"/>
<dbReference type="Gene3D" id="3.40.710.10">
    <property type="entry name" value="DD-peptidase/beta-lactamase superfamily"/>
    <property type="match status" value="1"/>
</dbReference>
<comment type="caution">
    <text evidence="3">The sequence shown here is derived from an EMBL/GenBank/DDBJ whole genome shotgun (WGS) entry which is preliminary data.</text>
</comment>
<feature type="signal peptide" evidence="1">
    <location>
        <begin position="1"/>
        <end position="21"/>
    </location>
</feature>
<evidence type="ECO:0000313" key="3">
    <source>
        <dbReference type="EMBL" id="MBF9220085.1"/>
    </source>
</evidence>
<dbReference type="EMBL" id="JADQDM010000001">
    <property type="protein sequence ID" value="MBF9220085.1"/>
    <property type="molecule type" value="Genomic_DNA"/>
</dbReference>
<organism evidence="3 4">
    <name type="scientific">Hymenobacter ruricola</name>
    <dbReference type="NCBI Taxonomy" id="2791023"/>
    <lineage>
        <taxon>Bacteria</taxon>
        <taxon>Pseudomonadati</taxon>
        <taxon>Bacteroidota</taxon>
        <taxon>Cytophagia</taxon>
        <taxon>Cytophagales</taxon>
        <taxon>Hymenobacteraceae</taxon>
        <taxon>Hymenobacter</taxon>
    </lineage>
</organism>
<dbReference type="Proteomes" id="UP000618931">
    <property type="component" value="Unassembled WGS sequence"/>
</dbReference>
<dbReference type="InterPro" id="IPR050789">
    <property type="entry name" value="Diverse_Enzym_Activities"/>
</dbReference>
<evidence type="ECO:0000313" key="4">
    <source>
        <dbReference type="Proteomes" id="UP000618931"/>
    </source>
</evidence>
<gene>
    <name evidence="3" type="ORF">I2H31_03110</name>
</gene>
<keyword evidence="1" id="KW-0732">Signal</keyword>
<accession>A0ABS0HZG5</accession>
<reference evidence="3 4" key="1">
    <citation type="submission" date="2020-11" db="EMBL/GenBank/DDBJ databases">
        <authorList>
            <person name="Kim M.K."/>
        </authorList>
    </citation>
    <scope>NUCLEOTIDE SEQUENCE [LARGE SCALE GENOMIC DNA]</scope>
    <source>
        <strain evidence="3 4">BT662</strain>
    </source>
</reference>
<dbReference type="InterPro" id="IPR001466">
    <property type="entry name" value="Beta-lactam-related"/>
</dbReference>
<sequence length="480" mass="51895">MLLPKKSFALLLLLSGYGAAAQVAAPARKAPPRPAIKSTLLPAIGGPGTRARLLAAAPPTVDPAEAQRIDQLLQEYTADQPGTGPLAKVLNDGSGKVLLRPNKRVPGAIALVMRDGKVLYRKAVGYDDFVQQTPLRTDAIVRIASQTKAITSIGLMLLYDEGKFQLDDPISRYLPAFKNPKVLATFNEKDTTYTTVPAKSEITIRQLFTHTSGISYPVIGTKEARAIYAKAHIPSGIGTPAGSLAKSMDALGTLPLMHQPGERFTYGLSVDVLGRLIEVLSGQPLDQYLRTRLFEPLGMKDTWFYLPADKQNRLAELYTENAAHQTVFMEPHDGMYPNYPKASGGTYFSGGAGLSSTIDDYARFLQMMLNNGSYNGRQLLKPATVALITQNQMGDVSQGGNKFGLGFSITTAQSAARQPFGLSEGSYEWGGIFGTTYWVDPKAKLVALIYTQKYPSGTAGDLAGKFKTAVYQSFVAEQKP</sequence>
<protein>
    <submittedName>
        <fullName evidence="3">Beta-lactamase family protein</fullName>
    </submittedName>
</protein>
<dbReference type="PANTHER" id="PTHR43283:SF3">
    <property type="entry name" value="BETA-LACTAMASE FAMILY PROTEIN (AFU_ORTHOLOGUE AFUA_5G07500)"/>
    <property type="match status" value="1"/>
</dbReference>
<feature type="domain" description="Beta-lactamase-related" evidence="2">
    <location>
        <begin position="95"/>
        <end position="459"/>
    </location>
</feature>
<dbReference type="RefSeq" id="WP_196291529.1">
    <property type="nucleotide sequence ID" value="NZ_JADQDM010000001.1"/>
</dbReference>
<evidence type="ECO:0000256" key="1">
    <source>
        <dbReference type="SAM" id="SignalP"/>
    </source>
</evidence>
<dbReference type="PANTHER" id="PTHR43283">
    <property type="entry name" value="BETA-LACTAMASE-RELATED"/>
    <property type="match status" value="1"/>
</dbReference>
<dbReference type="Pfam" id="PF00144">
    <property type="entry name" value="Beta-lactamase"/>
    <property type="match status" value="1"/>
</dbReference>
<keyword evidence="4" id="KW-1185">Reference proteome</keyword>
<feature type="chain" id="PRO_5047131448" evidence="1">
    <location>
        <begin position="22"/>
        <end position="480"/>
    </location>
</feature>
<dbReference type="SUPFAM" id="SSF56601">
    <property type="entry name" value="beta-lactamase/transpeptidase-like"/>
    <property type="match status" value="1"/>
</dbReference>
<name>A0ABS0HZG5_9BACT</name>
<evidence type="ECO:0000259" key="2">
    <source>
        <dbReference type="Pfam" id="PF00144"/>
    </source>
</evidence>